<name>A0ABY8R1N9_PARBF</name>
<keyword evidence="7" id="KW-0093">Biotin biosynthesis</keyword>
<evidence type="ECO:0000256" key="6">
    <source>
        <dbReference type="ARBA" id="ARBA00022741"/>
    </source>
</evidence>
<evidence type="ECO:0000256" key="2">
    <source>
        <dbReference type="ARBA" id="ARBA00005075"/>
    </source>
</evidence>
<proteinExistence type="predicted"/>
<gene>
    <name evidence="12" type="ORF">QJS64_15365</name>
</gene>
<dbReference type="EMBL" id="CP124685">
    <property type="protein sequence ID" value="WGX75370.1"/>
    <property type="molecule type" value="Genomic_DNA"/>
</dbReference>
<keyword evidence="6" id="KW-0547">Nucleotide-binding</keyword>
<sequence>MKLYSIKMRSSKTKNDLTEDISGAESISNEKNLEKVISLLIKRAFNHPKGKSDFINIKLEEISKEEITYIEPLPVTTVNVENYLDGFNVVKKILENMGIDKNKSDNIVRIIRSISNMRGAILLDINTFQRLETDKQRGIRATYMDFEGNDMETLNKSIEKNAHFLEALALASKVVSCEQIIGEVCYSDDPNYTAGYVASKKYGYVRITQLKDIGDISGGRIFLYDSTLSNKSKCIEYIENKKIIIKNNIKFNENISYEDFINGKKQLKNYL</sequence>
<keyword evidence="9" id="KW-0460">Magnesium</keyword>
<evidence type="ECO:0000256" key="7">
    <source>
        <dbReference type="ARBA" id="ARBA00022756"/>
    </source>
</evidence>
<evidence type="ECO:0000256" key="3">
    <source>
        <dbReference type="ARBA" id="ARBA00011738"/>
    </source>
</evidence>
<evidence type="ECO:0000256" key="4">
    <source>
        <dbReference type="ARBA" id="ARBA00012984"/>
    </source>
</evidence>
<keyword evidence="5 12" id="KW-0436">Ligase</keyword>
<comment type="catalytic activity">
    <reaction evidence="10">
        <text>heptanedioate + ATP + CoA = 6-carboxyhexanoyl-CoA + AMP + diphosphate</text>
        <dbReference type="Rhea" id="RHEA:14781"/>
        <dbReference type="ChEBI" id="CHEBI:30616"/>
        <dbReference type="ChEBI" id="CHEBI:33019"/>
        <dbReference type="ChEBI" id="CHEBI:36165"/>
        <dbReference type="ChEBI" id="CHEBI:57287"/>
        <dbReference type="ChEBI" id="CHEBI:57360"/>
        <dbReference type="ChEBI" id="CHEBI:456215"/>
        <dbReference type="EC" id="6.2.1.14"/>
    </reaction>
</comment>
<evidence type="ECO:0000256" key="5">
    <source>
        <dbReference type="ARBA" id="ARBA00022598"/>
    </source>
</evidence>
<comment type="subunit">
    <text evidence="3">Homodimer.</text>
</comment>
<dbReference type="NCBIfam" id="NF002360">
    <property type="entry name" value="PRK01322.1"/>
    <property type="match status" value="1"/>
</dbReference>
<evidence type="ECO:0000256" key="1">
    <source>
        <dbReference type="ARBA" id="ARBA00001946"/>
    </source>
</evidence>
<evidence type="ECO:0000256" key="11">
    <source>
        <dbReference type="NCBIfam" id="TIGR01204"/>
    </source>
</evidence>
<evidence type="ECO:0000256" key="9">
    <source>
        <dbReference type="ARBA" id="ARBA00022842"/>
    </source>
</evidence>
<accession>A0ABY8R1N9</accession>
<evidence type="ECO:0000256" key="10">
    <source>
        <dbReference type="ARBA" id="ARBA00049553"/>
    </source>
</evidence>
<evidence type="ECO:0000313" key="12">
    <source>
        <dbReference type="EMBL" id="WGX75370.1"/>
    </source>
</evidence>
<dbReference type="EC" id="6.2.1.14" evidence="4 11"/>
<reference evidence="12 13" key="1">
    <citation type="submission" date="2023-04" db="EMBL/GenBank/DDBJ databases">
        <title>Bacteria Genome Submission.</title>
        <authorList>
            <person name="Isaac P."/>
        </authorList>
    </citation>
    <scope>NUCLEOTIDE SEQUENCE [LARGE SCALE GENOMIC DNA]</scope>
    <source>
        <strain evidence="12 13">SampleS7P1</strain>
    </source>
</reference>
<dbReference type="NCBIfam" id="TIGR01204">
    <property type="entry name" value="bioW"/>
    <property type="match status" value="1"/>
</dbReference>
<dbReference type="InterPro" id="IPR005499">
    <property type="entry name" value="BioW"/>
</dbReference>
<evidence type="ECO:0000256" key="8">
    <source>
        <dbReference type="ARBA" id="ARBA00022840"/>
    </source>
</evidence>
<dbReference type="GO" id="GO:0042410">
    <property type="term" value="F:6-carboxyhexanoate-CoA ligase activity"/>
    <property type="evidence" value="ECO:0007669"/>
    <property type="project" value="UniProtKB-EC"/>
</dbReference>
<organism evidence="12 13">
    <name type="scientific">Paraclostridium bifermentans</name>
    <name type="common">Clostridium bifermentans</name>
    <dbReference type="NCBI Taxonomy" id="1490"/>
    <lineage>
        <taxon>Bacteria</taxon>
        <taxon>Bacillati</taxon>
        <taxon>Bacillota</taxon>
        <taxon>Clostridia</taxon>
        <taxon>Peptostreptococcales</taxon>
        <taxon>Peptostreptococcaceae</taxon>
        <taxon>Paraclostridium</taxon>
    </lineage>
</organism>
<comment type="pathway">
    <text evidence="2">Metabolic intermediate metabolism; pimeloyl-CoA biosynthesis; pimeloyl-CoA from pimelate: step 1/1.</text>
</comment>
<keyword evidence="8" id="KW-0067">ATP-binding</keyword>
<dbReference type="Pfam" id="PF03744">
    <property type="entry name" value="BioW"/>
    <property type="match status" value="1"/>
</dbReference>
<dbReference type="Proteomes" id="UP001239169">
    <property type="component" value="Chromosome"/>
</dbReference>
<evidence type="ECO:0000313" key="13">
    <source>
        <dbReference type="Proteomes" id="UP001239169"/>
    </source>
</evidence>
<keyword evidence="13" id="KW-1185">Reference proteome</keyword>
<comment type="cofactor">
    <cofactor evidence="1">
        <name>Mg(2+)</name>
        <dbReference type="ChEBI" id="CHEBI:18420"/>
    </cofactor>
</comment>
<protein>
    <recommendedName>
        <fullName evidence="4 11">6-carboxyhexanoate--CoA ligase</fullName>
        <ecNumber evidence="4 11">6.2.1.14</ecNumber>
    </recommendedName>
</protein>